<dbReference type="Gene3D" id="3.60.21.50">
    <property type="match status" value="1"/>
</dbReference>
<sequence>MEINTIQYTPTQNKHITSHIINLMHSRLKSIQINAQFVGILHKRDQNFSAIDQFSAILNPQTRFSKTYSEPQYILKQLDEEIILEGDQFQNIYEGTVIGINGNIINDKLSGEVIFSNQIIQVLELETQESISGTLLASDINSSVSRLAIIQEFAKQNNHIKNCIIGGNLYKDPLSNDNCIKLFEFSPTDTYIQMQTQFKFIDSLLSQFDNITIMSGHTDPTSLQMPIQPLPDLCFPISKVKRSGNPSICRYNNNIIIFINYGKQVDLQMIYKSGHLYPEAGLHLPMKEMSSDCLIQQYDILVAFGQNKSYIQKLLCSEKVVYLISIHKNETVILDFDNLDKGINIISI</sequence>
<protein>
    <recommendedName>
        <fullName evidence="4">DNA polymerase delta small subunit</fullName>
    </recommendedName>
</protein>
<proteinExistence type="predicted"/>
<accession>V6LY39</accession>
<dbReference type="AlphaFoldDB" id="V6LY39"/>
<keyword evidence="3" id="KW-1185">Reference proteome</keyword>
<evidence type="ECO:0000313" key="1">
    <source>
        <dbReference type="EMBL" id="EST45699.1"/>
    </source>
</evidence>
<dbReference type="EMBL" id="AUWU02000002">
    <property type="protein sequence ID" value="KAH0576578.1"/>
    <property type="molecule type" value="Genomic_DNA"/>
</dbReference>
<evidence type="ECO:0000313" key="3">
    <source>
        <dbReference type="Proteomes" id="UP000018208"/>
    </source>
</evidence>
<evidence type="ECO:0008006" key="4">
    <source>
        <dbReference type="Google" id="ProtNLM"/>
    </source>
</evidence>
<dbReference type="Proteomes" id="UP000018208">
    <property type="component" value="Unassembled WGS sequence"/>
</dbReference>
<organism evidence="1">
    <name type="scientific">Spironucleus salmonicida</name>
    <dbReference type="NCBI Taxonomy" id="348837"/>
    <lineage>
        <taxon>Eukaryota</taxon>
        <taxon>Metamonada</taxon>
        <taxon>Diplomonadida</taxon>
        <taxon>Hexamitidae</taxon>
        <taxon>Hexamitinae</taxon>
        <taxon>Spironucleus</taxon>
    </lineage>
</organism>
<evidence type="ECO:0000313" key="2">
    <source>
        <dbReference type="EMBL" id="KAH0576578.1"/>
    </source>
</evidence>
<name>V6LY39_9EUKA</name>
<reference evidence="2" key="2">
    <citation type="submission" date="2020-12" db="EMBL/GenBank/DDBJ databases">
        <title>New Spironucleus salmonicida genome in near-complete chromosomes.</title>
        <authorList>
            <person name="Xu F."/>
            <person name="Kurt Z."/>
            <person name="Jimenez-Gonzalez A."/>
            <person name="Astvaldsson A."/>
            <person name="Andersson J.O."/>
            <person name="Svard S.G."/>
        </authorList>
    </citation>
    <scope>NUCLEOTIDE SEQUENCE</scope>
    <source>
        <strain evidence="2">ATCC 50377</strain>
    </source>
</reference>
<reference evidence="1 2" key="1">
    <citation type="journal article" date="2014" name="PLoS Genet.">
        <title>The Genome of Spironucleus salmonicida Highlights a Fish Pathogen Adapted to Fluctuating Environments.</title>
        <authorList>
            <person name="Xu F."/>
            <person name="Jerlstrom-Hultqvist J."/>
            <person name="Einarsson E."/>
            <person name="Astvaldsson A."/>
            <person name="Svard S.G."/>
            <person name="Andersson J.O."/>
        </authorList>
    </citation>
    <scope>NUCLEOTIDE SEQUENCE</scope>
    <source>
        <strain evidence="2">ATCC 50377</strain>
    </source>
</reference>
<gene>
    <name evidence="1" type="ORF">SS50377_14270</name>
    <name evidence="2" type="ORF">SS50377_22142</name>
</gene>
<dbReference type="EMBL" id="KI546089">
    <property type="protein sequence ID" value="EST45699.1"/>
    <property type="molecule type" value="Genomic_DNA"/>
</dbReference>
<dbReference type="VEuPathDB" id="GiardiaDB:SS50377_22142"/>